<keyword evidence="3" id="KW-0687">Ribonucleoprotein</keyword>
<protein>
    <recommendedName>
        <fullName evidence="4">Large ribosomal subunit protein eL31</fullName>
    </recommendedName>
    <alternativeName>
        <fullName evidence="5">50S ribosomal protein L31e</fullName>
    </alternativeName>
</protein>
<sequence>MREGEASFVVSLASVFRQPTSKRVRKAVKEIKRFAVKHSKAESVFLGEEVNAFLSKHSKNIPRRIDVTVLLEEKKARVFLKGSKEIEEFKKRKEEQEKDRKKKREEKAEAKKEGKEEKKEGKKEGKTEEEEAKEALRKEKKEKEKAARAVDIKRKVGR</sequence>
<dbReference type="Gene3D" id="3.10.440.10">
    <property type="match status" value="1"/>
</dbReference>
<organism evidence="7 8">
    <name type="scientific">Candidatus Iainarchaeum sp</name>
    <dbReference type="NCBI Taxonomy" id="3101447"/>
    <lineage>
        <taxon>Archaea</taxon>
        <taxon>Candidatus Iainarchaeota</taxon>
        <taxon>Candidatus Iainarchaeia</taxon>
        <taxon>Candidatus Iainarchaeales</taxon>
        <taxon>Candidatus Iainarchaeaceae</taxon>
        <taxon>Candidatus Iainarchaeum</taxon>
    </lineage>
</organism>
<dbReference type="GO" id="GO:0003735">
    <property type="term" value="F:structural constituent of ribosome"/>
    <property type="evidence" value="ECO:0007669"/>
    <property type="project" value="InterPro"/>
</dbReference>
<evidence type="ECO:0000256" key="6">
    <source>
        <dbReference type="SAM" id="MobiDB-lite"/>
    </source>
</evidence>
<dbReference type="SMART" id="SM01380">
    <property type="entry name" value="Ribosomal_L31e"/>
    <property type="match status" value="1"/>
</dbReference>
<gene>
    <name evidence="7" type="ORF">HA237_06660</name>
</gene>
<comment type="caution">
    <text evidence="7">The sequence shown here is derived from an EMBL/GenBank/DDBJ whole genome shotgun (WGS) entry which is preliminary data.</text>
</comment>
<feature type="compositionally biased region" description="Basic and acidic residues" evidence="6">
    <location>
        <begin position="133"/>
        <end position="158"/>
    </location>
</feature>
<evidence type="ECO:0000256" key="3">
    <source>
        <dbReference type="ARBA" id="ARBA00023274"/>
    </source>
</evidence>
<evidence type="ECO:0000256" key="5">
    <source>
        <dbReference type="ARBA" id="ARBA00035378"/>
    </source>
</evidence>
<dbReference type="EMBL" id="DUFG01000034">
    <property type="protein sequence ID" value="HIH09006.1"/>
    <property type="molecule type" value="Genomic_DNA"/>
</dbReference>
<keyword evidence="2" id="KW-0689">Ribosomal protein</keyword>
<name>A0A7J4J1B2_9ARCH</name>
<comment type="similarity">
    <text evidence="1">Belongs to the eukaryotic ribosomal protein eL31 family.</text>
</comment>
<dbReference type="AlphaFoldDB" id="A0A7J4J1B2"/>
<feature type="compositionally biased region" description="Basic and acidic residues" evidence="6">
    <location>
        <begin position="90"/>
        <end position="126"/>
    </location>
</feature>
<reference evidence="8" key="1">
    <citation type="journal article" date="2020" name="bioRxiv">
        <title>A rank-normalized archaeal taxonomy based on genome phylogeny resolves widespread incomplete and uneven classifications.</title>
        <authorList>
            <person name="Rinke C."/>
            <person name="Chuvochina M."/>
            <person name="Mussig A.J."/>
            <person name="Chaumeil P.-A."/>
            <person name="Waite D.W."/>
            <person name="Whitman W.B."/>
            <person name="Parks D.H."/>
            <person name="Hugenholtz P."/>
        </authorList>
    </citation>
    <scope>NUCLEOTIDE SEQUENCE [LARGE SCALE GENOMIC DNA]</scope>
</reference>
<dbReference type="InterPro" id="IPR000054">
    <property type="entry name" value="Ribosomal_eL31"/>
</dbReference>
<dbReference type="GO" id="GO:0005840">
    <property type="term" value="C:ribosome"/>
    <property type="evidence" value="ECO:0007669"/>
    <property type="project" value="UniProtKB-KW"/>
</dbReference>
<accession>A0A7J4J1B2</accession>
<evidence type="ECO:0000256" key="1">
    <source>
        <dbReference type="ARBA" id="ARBA00010808"/>
    </source>
</evidence>
<dbReference type="InterPro" id="IPR023621">
    <property type="entry name" value="Ribosomal_eL31_dom_sf"/>
</dbReference>
<feature type="region of interest" description="Disordered" evidence="6">
    <location>
        <begin position="90"/>
        <end position="158"/>
    </location>
</feature>
<dbReference type="SUPFAM" id="SSF54575">
    <property type="entry name" value="Ribosomal protein L31e"/>
    <property type="match status" value="1"/>
</dbReference>
<dbReference type="GO" id="GO:0006412">
    <property type="term" value="P:translation"/>
    <property type="evidence" value="ECO:0007669"/>
    <property type="project" value="InterPro"/>
</dbReference>
<proteinExistence type="inferred from homology"/>
<evidence type="ECO:0000313" key="8">
    <source>
        <dbReference type="Proteomes" id="UP000577419"/>
    </source>
</evidence>
<evidence type="ECO:0000313" key="7">
    <source>
        <dbReference type="EMBL" id="HIH09006.1"/>
    </source>
</evidence>
<dbReference type="GO" id="GO:1990904">
    <property type="term" value="C:ribonucleoprotein complex"/>
    <property type="evidence" value="ECO:0007669"/>
    <property type="project" value="UniProtKB-KW"/>
</dbReference>
<evidence type="ECO:0000256" key="4">
    <source>
        <dbReference type="ARBA" id="ARBA00035230"/>
    </source>
</evidence>
<dbReference type="Proteomes" id="UP000577419">
    <property type="component" value="Unassembled WGS sequence"/>
</dbReference>
<dbReference type="Pfam" id="PF01198">
    <property type="entry name" value="Ribosomal_L31e"/>
    <property type="match status" value="1"/>
</dbReference>
<evidence type="ECO:0000256" key="2">
    <source>
        <dbReference type="ARBA" id="ARBA00022980"/>
    </source>
</evidence>